<dbReference type="PANTHER" id="PTHR13454:SF11">
    <property type="entry name" value="PROTEIN MCM10 HOMOLOG"/>
    <property type="match status" value="1"/>
</dbReference>
<gene>
    <name evidence="11" type="ORF">PVAG01_01503</name>
</gene>
<feature type="region of interest" description="Disordered" evidence="8">
    <location>
        <begin position="1"/>
        <end position="76"/>
    </location>
</feature>
<feature type="domain" description="Zinc finger Mcm10/DnaG-type" evidence="9">
    <location>
        <begin position="514"/>
        <end position="559"/>
    </location>
</feature>
<dbReference type="PANTHER" id="PTHR13454">
    <property type="entry name" value="PROTEIN MCM10 HOMOLOG"/>
    <property type="match status" value="1"/>
</dbReference>
<proteinExistence type="inferred from homology"/>
<feature type="compositionally biased region" description="Polar residues" evidence="8">
    <location>
        <begin position="302"/>
        <end position="315"/>
    </location>
</feature>
<dbReference type="Proteomes" id="UP001629113">
    <property type="component" value="Unassembled WGS sequence"/>
</dbReference>
<dbReference type="Gene3D" id="2.40.50.140">
    <property type="entry name" value="Nucleic acid-binding proteins"/>
    <property type="match status" value="1"/>
</dbReference>
<keyword evidence="5" id="KW-0863">Zinc-finger</keyword>
<keyword evidence="6" id="KW-0862">Zinc</keyword>
<keyword evidence="12" id="KW-1185">Reference proteome</keyword>
<feature type="compositionally biased region" description="Basic and acidic residues" evidence="8">
    <location>
        <begin position="24"/>
        <end position="33"/>
    </location>
</feature>
<feature type="compositionally biased region" description="Polar residues" evidence="8">
    <location>
        <begin position="324"/>
        <end position="337"/>
    </location>
</feature>
<feature type="compositionally biased region" description="Basic and acidic residues" evidence="8">
    <location>
        <begin position="188"/>
        <end position="199"/>
    </location>
</feature>
<feature type="domain" description="MCM10 OB-fold" evidence="10">
    <location>
        <begin position="371"/>
        <end position="507"/>
    </location>
</feature>
<evidence type="ECO:0000256" key="3">
    <source>
        <dbReference type="ARBA" id="ARBA00022705"/>
    </source>
</evidence>
<feature type="compositionally biased region" description="Acidic residues" evidence="8">
    <location>
        <begin position="65"/>
        <end position="75"/>
    </location>
</feature>
<accession>A0ABR4PX99</accession>
<evidence type="ECO:0000256" key="8">
    <source>
        <dbReference type="SAM" id="MobiDB-lite"/>
    </source>
</evidence>
<dbReference type="Pfam" id="PF09329">
    <property type="entry name" value="zf-primase"/>
    <property type="match status" value="1"/>
</dbReference>
<evidence type="ECO:0000256" key="7">
    <source>
        <dbReference type="ARBA" id="ARBA00023242"/>
    </source>
</evidence>
<evidence type="ECO:0000256" key="5">
    <source>
        <dbReference type="ARBA" id="ARBA00022771"/>
    </source>
</evidence>
<comment type="subcellular location">
    <subcellularLocation>
        <location evidence="1">Nucleus</location>
    </subcellularLocation>
</comment>
<protein>
    <submittedName>
        <fullName evidence="11">Primase zinc finger</fullName>
    </submittedName>
</protein>
<keyword evidence="3" id="KW-0235">DNA replication</keyword>
<evidence type="ECO:0000256" key="1">
    <source>
        <dbReference type="ARBA" id="ARBA00004123"/>
    </source>
</evidence>
<feature type="region of interest" description="Disordered" evidence="8">
    <location>
        <begin position="568"/>
        <end position="588"/>
    </location>
</feature>
<feature type="compositionally biased region" description="Low complexity" evidence="8">
    <location>
        <begin position="126"/>
        <end position="140"/>
    </location>
</feature>
<evidence type="ECO:0000256" key="4">
    <source>
        <dbReference type="ARBA" id="ARBA00022723"/>
    </source>
</evidence>
<dbReference type="EMBL" id="JBFCZG010000001">
    <property type="protein sequence ID" value="KAL3427994.1"/>
    <property type="molecule type" value="Genomic_DNA"/>
</dbReference>
<evidence type="ECO:0000256" key="2">
    <source>
        <dbReference type="ARBA" id="ARBA00009679"/>
    </source>
</evidence>
<feature type="compositionally biased region" description="Low complexity" evidence="8">
    <location>
        <begin position="205"/>
        <end position="215"/>
    </location>
</feature>
<feature type="region of interest" description="Disordered" evidence="8">
    <location>
        <begin position="671"/>
        <end position="698"/>
    </location>
</feature>
<dbReference type="Pfam" id="PF22379">
    <property type="entry name" value="OB_MCM10"/>
    <property type="match status" value="1"/>
</dbReference>
<keyword evidence="4" id="KW-0479">Metal-binding</keyword>
<evidence type="ECO:0000256" key="6">
    <source>
        <dbReference type="ARBA" id="ARBA00022833"/>
    </source>
</evidence>
<feature type="compositionally biased region" description="Acidic residues" evidence="8">
    <location>
        <begin position="774"/>
        <end position="786"/>
    </location>
</feature>
<sequence>MSQTSDAHWPPRSPHEVLLSTPGGRDRLRRLAERTSPSPSPIKRTTSAASARKRTASLISKKLPEEEDVEEDEETLQLQLQEIQARLKLKKLQKKAKREIDAAGDPPRAESVAIPRADSVASSRVQSTSRGEQSQSSRSQAGVHVPVSPIRRARPTEDPRSPSRVLLGIDKGLRASDISLKRAPGLRRPKEDDLQETKRIGSFLQRASSRAGSRASADRDMSSQASSREPRILSFSDRLAAMRSQDIDREEKEARRRKNRSMAFDIDHQQMEGFRNTAVEIPNTAPSAPSFSRDEVLKSYNGASSGLTKSRTNPEVRSGLRSMGESSDATTTFQSGSVEHESRPESQTGSSRAKVQPAEVTESEASQFEPYSSIHLSKRIVPHKVLTRTFTGKKTFLIPDLLRIVKGPNFSPPDIEEDMVVLGVIASKSDPKVHQNSGKNEQRGKFMVMTLTDLKWELDLFLFNTAFERFWKLQPGTIVAILNPTIMSPPRGKEATGKFSLTLNSSEDTVLEIGTSRDLGYCKSIRKDGKTCDSWVDKRHTEFCDYHINETLKKTQSNRMEINTMNFSRGRGNGARKYNSRGATSSAAQQKIAEAEKTTRYDRESHSQIFIGRSTANLLDDSDFNPDAFHRGTTKDERVKRTLLAQEKELNLAKQLSRMGGGLGADYMRAKSTTSQRHGDSDLPAAPPPPLDAASLGLLGGKSKDLHLSPIKRRKTTMNSAAIGWGKDLSKQLGKMKDGENLLPVKKKTRFVTAKGIREAGRESLGTEMTAANELDEDDDDLDIVR</sequence>
<feature type="region of interest" description="Disordered" evidence="8">
    <location>
        <begin position="763"/>
        <end position="786"/>
    </location>
</feature>
<evidence type="ECO:0000259" key="10">
    <source>
        <dbReference type="Pfam" id="PF22379"/>
    </source>
</evidence>
<keyword evidence="7" id="KW-0539">Nucleus</keyword>
<dbReference type="InterPro" id="IPR055065">
    <property type="entry name" value="OB_MCM10"/>
</dbReference>
<feature type="region of interest" description="Disordered" evidence="8">
    <location>
        <begin position="90"/>
        <end position="233"/>
    </location>
</feature>
<reference evidence="11 12" key="1">
    <citation type="submission" date="2024-06" db="EMBL/GenBank/DDBJ databases">
        <title>Complete genome of Phlyctema vagabunda strain 19-DSS-EL-015.</title>
        <authorList>
            <person name="Fiorenzani C."/>
        </authorList>
    </citation>
    <scope>NUCLEOTIDE SEQUENCE [LARGE SCALE GENOMIC DNA]</scope>
    <source>
        <strain evidence="11 12">19-DSS-EL-015</strain>
    </source>
</reference>
<dbReference type="InterPro" id="IPR040184">
    <property type="entry name" value="Mcm10"/>
</dbReference>
<dbReference type="InterPro" id="IPR015408">
    <property type="entry name" value="Znf_Mcm10/DnaG"/>
</dbReference>
<dbReference type="InterPro" id="IPR012340">
    <property type="entry name" value="NA-bd_OB-fold"/>
</dbReference>
<organism evidence="11 12">
    <name type="scientific">Phlyctema vagabunda</name>
    <dbReference type="NCBI Taxonomy" id="108571"/>
    <lineage>
        <taxon>Eukaryota</taxon>
        <taxon>Fungi</taxon>
        <taxon>Dikarya</taxon>
        <taxon>Ascomycota</taxon>
        <taxon>Pezizomycotina</taxon>
        <taxon>Leotiomycetes</taxon>
        <taxon>Helotiales</taxon>
        <taxon>Dermateaceae</taxon>
        <taxon>Phlyctema</taxon>
    </lineage>
</organism>
<name>A0ABR4PX99_9HELO</name>
<feature type="region of interest" description="Disordered" evidence="8">
    <location>
        <begin position="302"/>
        <end position="367"/>
    </location>
</feature>
<comment type="caution">
    <text evidence="11">The sequence shown here is derived from an EMBL/GenBank/DDBJ whole genome shotgun (WGS) entry which is preliminary data.</text>
</comment>
<evidence type="ECO:0000313" key="11">
    <source>
        <dbReference type="EMBL" id="KAL3427994.1"/>
    </source>
</evidence>
<evidence type="ECO:0000313" key="12">
    <source>
        <dbReference type="Proteomes" id="UP001629113"/>
    </source>
</evidence>
<evidence type="ECO:0000259" key="9">
    <source>
        <dbReference type="Pfam" id="PF09329"/>
    </source>
</evidence>
<comment type="similarity">
    <text evidence="2">Belongs to the MCM10 family.</text>
</comment>